<dbReference type="Pfam" id="PF26215">
    <property type="entry name" value="HTH_animal"/>
    <property type="match status" value="1"/>
</dbReference>
<protein>
    <recommendedName>
        <fullName evidence="1">Helix-turn-helix domain-containing protein</fullName>
    </recommendedName>
</protein>
<proteinExistence type="predicted"/>
<organism evidence="2 4">
    <name type="scientific">Rotaria sordida</name>
    <dbReference type="NCBI Taxonomy" id="392033"/>
    <lineage>
        <taxon>Eukaryota</taxon>
        <taxon>Metazoa</taxon>
        <taxon>Spiralia</taxon>
        <taxon>Gnathifera</taxon>
        <taxon>Rotifera</taxon>
        <taxon>Eurotatoria</taxon>
        <taxon>Bdelloidea</taxon>
        <taxon>Philodinida</taxon>
        <taxon>Philodinidae</taxon>
        <taxon>Rotaria</taxon>
    </lineage>
</organism>
<name>A0A814PCX6_9BILA</name>
<dbReference type="AlphaFoldDB" id="A0A814PCX6"/>
<evidence type="ECO:0000259" key="1">
    <source>
        <dbReference type="Pfam" id="PF26215"/>
    </source>
</evidence>
<evidence type="ECO:0000313" key="3">
    <source>
        <dbReference type="EMBL" id="CAF4051335.1"/>
    </source>
</evidence>
<sequence length="184" mass="21717">MTTNQTLDEIKIELEKAANKDINIKIHYEINTSVDFLDITIISEHGQLKTCLYHKPTAEPYILPYTSDHPRHIHHNIPYAALLRAAHISSDVQDFNTECIRIDMSLLLNSYPPIFITKQIYRFFQLNNVMPVLNQLNDPVYHRQHQKLLYQPTRREKQLHLMTQDPIRSPTPILLQHKLYLEIQ</sequence>
<feature type="domain" description="Helix-turn-helix" evidence="1">
    <location>
        <begin position="61"/>
        <end position="120"/>
    </location>
</feature>
<gene>
    <name evidence="3" type="ORF">JBS370_LOCUS29057</name>
    <name evidence="2" type="ORF">ZHD862_LOCUS17649</name>
</gene>
<dbReference type="Proteomes" id="UP000663864">
    <property type="component" value="Unassembled WGS sequence"/>
</dbReference>
<comment type="caution">
    <text evidence="2">The sequence shown here is derived from an EMBL/GenBank/DDBJ whole genome shotgun (WGS) entry which is preliminary data.</text>
</comment>
<reference evidence="2" key="1">
    <citation type="submission" date="2021-02" db="EMBL/GenBank/DDBJ databases">
        <authorList>
            <person name="Nowell W R."/>
        </authorList>
    </citation>
    <scope>NUCLEOTIDE SEQUENCE</scope>
</reference>
<evidence type="ECO:0000313" key="2">
    <source>
        <dbReference type="EMBL" id="CAF1102012.1"/>
    </source>
</evidence>
<dbReference type="Proteomes" id="UP000663836">
    <property type="component" value="Unassembled WGS sequence"/>
</dbReference>
<dbReference type="EMBL" id="CAJNOT010000885">
    <property type="protein sequence ID" value="CAF1102012.1"/>
    <property type="molecule type" value="Genomic_DNA"/>
</dbReference>
<dbReference type="PANTHER" id="PTHR21301:SF12">
    <property type="match status" value="1"/>
</dbReference>
<accession>A0A814PCX6</accession>
<dbReference type="PANTHER" id="PTHR21301">
    <property type="entry name" value="REVERSE TRANSCRIPTASE"/>
    <property type="match status" value="1"/>
</dbReference>
<evidence type="ECO:0000313" key="4">
    <source>
        <dbReference type="Proteomes" id="UP000663864"/>
    </source>
</evidence>
<dbReference type="EMBL" id="CAJOBD010006100">
    <property type="protein sequence ID" value="CAF4051335.1"/>
    <property type="molecule type" value="Genomic_DNA"/>
</dbReference>
<dbReference type="InterPro" id="IPR058912">
    <property type="entry name" value="HTH_animal"/>
</dbReference>